<name>A0A225WA25_9STRA</name>
<keyword evidence="2" id="KW-1185">Reference proteome</keyword>
<accession>A0A225WA25</accession>
<proteinExistence type="predicted"/>
<evidence type="ECO:0000313" key="2">
    <source>
        <dbReference type="Proteomes" id="UP000198211"/>
    </source>
</evidence>
<evidence type="ECO:0000313" key="1">
    <source>
        <dbReference type="EMBL" id="OWZ13999.1"/>
    </source>
</evidence>
<sequence>MKSEKAQKFSLVRKVIRLLDGVNGAADIQLKRIVDPTEREFTNDNDRPLVIPVYSANIEESQIISLQEEPSADTAAYDIYDVTDSDLMNDELDEIEGEQLEQGIDFDQPVFNGIEEDIPDPDTTPFSPRNDKTFPQDKKFIGIRGQTFRFAALFPAKRTFQQAPYSTMSEA</sequence>
<gene>
    <name evidence="1" type="ORF">PHMEG_00012592</name>
</gene>
<organism evidence="1 2">
    <name type="scientific">Phytophthora megakarya</name>
    <dbReference type="NCBI Taxonomy" id="4795"/>
    <lineage>
        <taxon>Eukaryota</taxon>
        <taxon>Sar</taxon>
        <taxon>Stramenopiles</taxon>
        <taxon>Oomycota</taxon>
        <taxon>Peronosporomycetes</taxon>
        <taxon>Peronosporales</taxon>
        <taxon>Peronosporaceae</taxon>
        <taxon>Phytophthora</taxon>
    </lineage>
</organism>
<protein>
    <submittedName>
        <fullName evidence="1">Uncharacterized protein</fullName>
    </submittedName>
</protein>
<comment type="caution">
    <text evidence="1">The sequence shown here is derived from an EMBL/GenBank/DDBJ whole genome shotgun (WGS) entry which is preliminary data.</text>
</comment>
<dbReference type="AlphaFoldDB" id="A0A225WA25"/>
<dbReference type="Proteomes" id="UP000198211">
    <property type="component" value="Unassembled WGS sequence"/>
</dbReference>
<dbReference type="EMBL" id="NBNE01001442">
    <property type="protein sequence ID" value="OWZ13999.1"/>
    <property type="molecule type" value="Genomic_DNA"/>
</dbReference>
<reference evidence="2" key="1">
    <citation type="submission" date="2017-03" db="EMBL/GenBank/DDBJ databases">
        <title>Phytopthora megakarya and P. palmivora, two closely related causual agents of cacao black pod achieved similar genome size and gene model numbers by different mechanisms.</title>
        <authorList>
            <person name="Ali S."/>
            <person name="Shao J."/>
            <person name="Larry D.J."/>
            <person name="Kronmiller B."/>
            <person name="Shen D."/>
            <person name="Strem M.D."/>
            <person name="Melnick R.L."/>
            <person name="Guiltinan M.J."/>
            <person name="Tyler B.M."/>
            <person name="Meinhardt L.W."/>
            <person name="Bailey B.A."/>
        </authorList>
    </citation>
    <scope>NUCLEOTIDE SEQUENCE [LARGE SCALE GENOMIC DNA]</scope>
    <source>
        <strain evidence="2">zdho120</strain>
    </source>
</reference>
<dbReference type="OrthoDB" id="144439at2759"/>